<organism evidence="3 4">
    <name type="scientific">Mariniphaga sediminis</name>
    <dbReference type="NCBI Taxonomy" id="1628158"/>
    <lineage>
        <taxon>Bacteria</taxon>
        <taxon>Pseudomonadati</taxon>
        <taxon>Bacteroidota</taxon>
        <taxon>Bacteroidia</taxon>
        <taxon>Marinilabiliales</taxon>
        <taxon>Prolixibacteraceae</taxon>
        <taxon>Mariniphaga</taxon>
    </lineage>
</organism>
<name>A0A399D8U2_9BACT</name>
<dbReference type="PANTHER" id="PTHR12835">
    <property type="entry name" value="BIOTIN PROTEIN LIGASE"/>
    <property type="match status" value="1"/>
</dbReference>
<dbReference type="InterPro" id="IPR004408">
    <property type="entry name" value="Biotin_CoA_COase_ligase"/>
</dbReference>
<dbReference type="CDD" id="cd16442">
    <property type="entry name" value="BPL"/>
    <property type="match status" value="1"/>
</dbReference>
<dbReference type="EMBL" id="QWET01000001">
    <property type="protein sequence ID" value="RIH66891.1"/>
    <property type="molecule type" value="Genomic_DNA"/>
</dbReference>
<comment type="caution">
    <text evidence="3">The sequence shown here is derived from an EMBL/GenBank/DDBJ whole genome shotgun (WGS) entry which is preliminary data.</text>
</comment>
<dbReference type="PROSITE" id="PS51733">
    <property type="entry name" value="BPL_LPL_CATALYTIC"/>
    <property type="match status" value="1"/>
</dbReference>
<evidence type="ECO:0000259" key="2">
    <source>
        <dbReference type="PROSITE" id="PS51733"/>
    </source>
</evidence>
<dbReference type="GO" id="GO:0005737">
    <property type="term" value="C:cytoplasm"/>
    <property type="evidence" value="ECO:0007669"/>
    <property type="project" value="TreeGrafter"/>
</dbReference>
<dbReference type="OrthoDB" id="9807064at2"/>
<dbReference type="Gene3D" id="3.30.930.10">
    <property type="entry name" value="Bira Bifunctional Protein, Domain 2"/>
    <property type="match status" value="1"/>
</dbReference>
<dbReference type="NCBIfam" id="TIGR00121">
    <property type="entry name" value="birA_ligase"/>
    <property type="match status" value="1"/>
</dbReference>
<feature type="domain" description="BPL/LPL catalytic" evidence="2">
    <location>
        <begin position="16"/>
        <end position="205"/>
    </location>
</feature>
<protein>
    <submittedName>
        <fullName evidence="3">Biotin--[acetyl-CoA-carboxylase] ligase</fullName>
        <ecNumber evidence="3">6.3.4.15</ecNumber>
    </submittedName>
</protein>
<dbReference type="InterPro" id="IPR004143">
    <property type="entry name" value="BPL_LPL_catalytic"/>
</dbReference>
<dbReference type="PANTHER" id="PTHR12835:SF5">
    <property type="entry name" value="BIOTIN--PROTEIN LIGASE"/>
    <property type="match status" value="1"/>
</dbReference>
<dbReference type="InterPro" id="IPR045864">
    <property type="entry name" value="aa-tRNA-synth_II/BPL/LPL"/>
</dbReference>
<reference evidence="3 4" key="1">
    <citation type="journal article" date="2015" name="Int. J. Syst. Evol. Microbiol.">
        <title>Mariniphaga sediminis sp. nov., isolated from coastal sediment.</title>
        <authorList>
            <person name="Wang F.Q."/>
            <person name="Shen Q.Y."/>
            <person name="Chen G.J."/>
            <person name="Du Z.J."/>
        </authorList>
    </citation>
    <scope>NUCLEOTIDE SEQUENCE [LARGE SCALE GENOMIC DNA]</scope>
    <source>
        <strain evidence="3 4">SY21</strain>
    </source>
</reference>
<keyword evidence="1 3" id="KW-0436">Ligase</keyword>
<accession>A0A399D8U2</accession>
<gene>
    <name evidence="3" type="ORF">D1164_00190</name>
</gene>
<evidence type="ECO:0000256" key="1">
    <source>
        <dbReference type="ARBA" id="ARBA00022598"/>
    </source>
</evidence>
<dbReference type="EC" id="6.3.4.15" evidence="3"/>
<dbReference type="Proteomes" id="UP000266441">
    <property type="component" value="Unassembled WGS sequence"/>
</dbReference>
<dbReference type="Pfam" id="PF03099">
    <property type="entry name" value="BPL_LplA_LipB"/>
    <property type="match status" value="1"/>
</dbReference>
<dbReference type="AlphaFoldDB" id="A0A399D8U2"/>
<keyword evidence="4" id="KW-1185">Reference proteome</keyword>
<proteinExistence type="predicted"/>
<dbReference type="GO" id="GO:0004077">
    <property type="term" value="F:biotin--[biotin carboxyl-carrier protein] ligase activity"/>
    <property type="evidence" value="ECO:0007669"/>
    <property type="project" value="UniProtKB-EC"/>
</dbReference>
<evidence type="ECO:0000313" key="3">
    <source>
        <dbReference type="EMBL" id="RIH66891.1"/>
    </source>
</evidence>
<sequence length="270" mass="30924">MKNSSNLYFIYQYIKNGFKFQTFMEKADKYILVLKETDSTNNYANRLISSGGAEGGTVVLSHYQHKGRGQLGNHWESARELNLLASIILFPAFLPPGKQFYLSKIASLALADWLRQKTDNVSIKWPNDIYVKNRKIAGILIETTIQGNLFHSAVLGFGLNLNQVEFSPELPNPVSLKQLTGINYNLIDTASQIRKIFMKWYQRLETGHIGEIDDAYLENLFRINEWALFKEEGQLLEARIKGTSEFGQLVLEDRSGNLRNFSFKEVEFII</sequence>
<dbReference type="SUPFAM" id="SSF55681">
    <property type="entry name" value="Class II aaRS and biotin synthetases"/>
    <property type="match status" value="1"/>
</dbReference>
<evidence type="ECO:0000313" key="4">
    <source>
        <dbReference type="Proteomes" id="UP000266441"/>
    </source>
</evidence>